<dbReference type="PANTHER" id="PTHR34138">
    <property type="entry name" value="CELL SHAPE-DETERMINING PROTEIN MREC"/>
    <property type="match status" value="1"/>
</dbReference>
<dbReference type="EMBL" id="UGHV01000001">
    <property type="protein sequence ID" value="STO96679.1"/>
    <property type="molecule type" value="Genomic_DNA"/>
</dbReference>
<accession>A0A377J2V5</accession>
<dbReference type="Pfam" id="PF04085">
    <property type="entry name" value="MreC"/>
    <property type="match status" value="1"/>
</dbReference>
<dbReference type="RefSeq" id="WP_115010994.1">
    <property type="nucleotide sequence ID" value="NZ_UGHV01000001.1"/>
</dbReference>
<reference evidence="3 4" key="1">
    <citation type="submission" date="2018-06" db="EMBL/GenBank/DDBJ databases">
        <authorList>
            <consortium name="Pathogen Informatics"/>
            <person name="Doyle S."/>
        </authorList>
    </citation>
    <scope>NUCLEOTIDE SEQUENCE [LARGE SCALE GENOMIC DNA]</scope>
    <source>
        <strain evidence="3 4">NCTC12410</strain>
    </source>
</reference>
<gene>
    <name evidence="3" type="primary">mreC</name>
    <name evidence="3" type="ORF">NCTC12410_00495</name>
</gene>
<evidence type="ECO:0000313" key="4">
    <source>
        <dbReference type="Proteomes" id="UP000254841"/>
    </source>
</evidence>
<protein>
    <submittedName>
        <fullName evidence="3">Rod shape-determining protein</fullName>
    </submittedName>
</protein>
<keyword evidence="1" id="KW-1133">Transmembrane helix</keyword>
<sequence length="272" mass="30498">MRYQSLSIVVVIMAIVFIAIDSSSFLQRHISFVGDGIKIFILDVKDSIALSYNKYITQAKTIHLYEEKLKNYEKLELELMHTRNELDALSVFDTQQAFVNDARFFPARAYSYVSMGDSNRVWIDFDVSNYAKDHILGIVQDNKALGIAVIYDGKLMGLLNGERKSSYSVLIGDEKIPAIVHSSAVDSRYITADFIPSWRKVDIGDQVVTSGLDGIFIEGISVGEVVSVNHDFGYISAEIKPYAQRSRLGYLWLIDTTFSMQASAPPQSLLTP</sequence>
<dbReference type="NCBIfam" id="NF010507">
    <property type="entry name" value="PRK13922.10-6"/>
    <property type="match status" value="1"/>
</dbReference>
<feature type="transmembrane region" description="Helical" evidence="1">
    <location>
        <begin position="6"/>
        <end position="26"/>
    </location>
</feature>
<dbReference type="Gene3D" id="2.40.10.350">
    <property type="entry name" value="Rod shape-determining protein MreC, domain 2"/>
    <property type="match status" value="1"/>
</dbReference>
<evidence type="ECO:0000313" key="3">
    <source>
        <dbReference type="EMBL" id="STO96679.1"/>
    </source>
</evidence>
<dbReference type="InterPro" id="IPR042175">
    <property type="entry name" value="Cell/Rod_MreC_2"/>
</dbReference>
<dbReference type="InterPro" id="IPR007221">
    <property type="entry name" value="MreC"/>
</dbReference>
<dbReference type="AlphaFoldDB" id="A0A377J2V5"/>
<dbReference type="GO" id="GO:0008360">
    <property type="term" value="P:regulation of cell shape"/>
    <property type="evidence" value="ECO:0007669"/>
    <property type="project" value="InterPro"/>
</dbReference>
<evidence type="ECO:0000256" key="1">
    <source>
        <dbReference type="SAM" id="Phobius"/>
    </source>
</evidence>
<feature type="domain" description="Rod shape-determining protein MreC beta-barrel core" evidence="2">
    <location>
        <begin position="163"/>
        <end position="254"/>
    </location>
</feature>
<dbReference type="Proteomes" id="UP000254841">
    <property type="component" value="Unassembled WGS sequence"/>
</dbReference>
<evidence type="ECO:0000259" key="2">
    <source>
        <dbReference type="Pfam" id="PF04085"/>
    </source>
</evidence>
<keyword evidence="1" id="KW-0812">Transmembrane</keyword>
<keyword evidence="1" id="KW-0472">Membrane</keyword>
<dbReference type="OrthoDB" id="5372414at2"/>
<dbReference type="InterPro" id="IPR055342">
    <property type="entry name" value="MreC_beta-barrel_core"/>
</dbReference>
<dbReference type="GO" id="GO:0005886">
    <property type="term" value="C:plasma membrane"/>
    <property type="evidence" value="ECO:0007669"/>
    <property type="project" value="TreeGrafter"/>
</dbReference>
<organism evidence="3 4">
    <name type="scientific">Helicobacter canis</name>
    <dbReference type="NCBI Taxonomy" id="29419"/>
    <lineage>
        <taxon>Bacteria</taxon>
        <taxon>Pseudomonadati</taxon>
        <taxon>Campylobacterota</taxon>
        <taxon>Epsilonproteobacteria</taxon>
        <taxon>Campylobacterales</taxon>
        <taxon>Helicobacteraceae</taxon>
        <taxon>Helicobacter</taxon>
    </lineage>
</organism>
<dbReference type="PANTHER" id="PTHR34138:SF1">
    <property type="entry name" value="CELL SHAPE-DETERMINING PROTEIN MREC"/>
    <property type="match status" value="1"/>
</dbReference>
<name>A0A377J2V5_9HELI</name>
<proteinExistence type="predicted"/>